<sequence>MILSSQTNSVYFSAHLANDYRQLYEAVKSVLQDYQIHVDVLCKTADYWCRDYMPIQVTDNTFVKYKYKPDYLNKRGKHEFITNVDEPLSFLNLNDNKFINLSDITIDGGNVVKTPYHVLMTEKIFIENPQYQNKLKLIYRLEKAFQTEIIILPWCNRSQDKCGHTDGMVRFVKDKELLMADYTNFAPRNGKRIRKILEENGYIVHELPLPYTINDSWAYINFLQTSKVILVPGLNLKTDSIALEYLQSLFHSQKIIQIPAPYLISKYGGAFNCMSWNIKE</sequence>
<name>A0A318HXT7_9BACT</name>
<dbReference type="InterPro" id="IPR007466">
    <property type="entry name" value="Peptidyl-Arg-deiminase_porph"/>
</dbReference>
<evidence type="ECO:0000313" key="2">
    <source>
        <dbReference type="EMBL" id="PXX17250.1"/>
    </source>
</evidence>
<organism evidence="2 3">
    <name type="scientific">Hoylesella shahii DSM 15611 = JCM 12083</name>
    <dbReference type="NCBI Taxonomy" id="1122991"/>
    <lineage>
        <taxon>Bacteria</taxon>
        <taxon>Pseudomonadati</taxon>
        <taxon>Bacteroidota</taxon>
        <taxon>Bacteroidia</taxon>
        <taxon>Bacteroidales</taxon>
        <taxon>Prevotellaceae</taxon>
        <taxon>Hoylesella</taxon>
    </lineage>
</organism>
<dbReference type="STRING" id="1122991.GCA_000613445_00274"/>
<dbReference type="AlphaFoldDB" id="A0A318HXT7"/>
<gene>
    <name evidence="2" type="ORF">EJ73_02711</name>
</gene>
<dbReference type="Gene3D" id="3.75.10.10">
    <property type="entry name" value="L-arginine/glycine Amidinotransferase, Chain A"/>
    <property type="match status" value="1"/>
</dbReference>
<dbReference type="Pfam" id="PF04371">
    <property type="entry name" value="PAD_porph"/>
    <property type="match status" value="1"/>
</dbReference>
<dbReference type="PANTHER" id="PTHR31377">
    <property type="entry name" value="AGMATINE DEIMINASE-RELATED"/>
    <property type="match status" value="1"/>
</dbReference>
<dbReference type="GO" id="GO:0009446">
    <property type="term" value="P:putrescine biosynthetic process"/>
    <property type="evidence" value="ECO:0007669"/>
    <property type="project" value="InterPro"/>
</dbReference>
<protein>
    <submittedName>
        <fullName evidence="2">Agmatine/peptidylarginine deiminase</fullName>
    </submittedName>
</protein>
<keyword evidence="3" id="KW-1185">Reference proteome</keyword>
<dbReference type="GO" id="GO:0004668">
    <property type="term" value="F:protein-arginine deiminase activity"/>
    <property type="evidence" value="ECO:0007669"/>
    <property type="project" value="InterPro"/>
</dbReference>
<dbReference type="Proteomes" id="UP000248314">
    <property type="component" value="Unassembled WGS sequence"/>
</dbReference>
<dbReference type="SUPFAM" id="SSF55909">
    <property type="entry name" value="Pentein"/>
    <property type="match status" value="1"/>
</dbReference>
<dbReference type="PANTHER" id="PTHR31377:SF0">
    <property type="entry name" value="AGMATINE DEIMINASE-RELATED"/>
    <property type="match status" value="1"/>
</dbReference>
<keyword evidence="1" id="KW-0378">Hydrolase</keyword>
<proteinExistence type="predicted"/>
<accession>A0A318HXT7</accession>
<dbReference type="GO" id="GO:0047632">
    <property type="term" value="F:agmatine deiminase activity"/>
    <property type="evidence" value="ECO:0007669"/>
    <property type="project" value="TreeGrafter"/>
</dbReference>
<dbReference type="OrthoDB" id="7871381at2"/>
<dbReference type="RefSeq" id="WP_025817607.1">
    <property type="nucleotide sequence ID" value="NZ_BAIZ01000072.1"/>
</dbReference>
<evidence type="ECO:0000256" key="1">
    <source>
        <dbReference type="ARBA" id="ARBA00022801"/>
    </source>
</evidence>
<comment type="caution">
    <text evidence="2">The sequence shown here is derived from an EMBL/GenBank/DDBJ whole genome shotgun (WGS) entry which is preliminary data.</text>
</comment>
<evidence type="ECO:0000313" key="3">
    <source>
        <dbReference type="Proteomes" id="UP000248314"/>
    </source>
</evidence>
<reference evidence="2 3" key="1">
    <citation type="submission" date="2018-05" db="EMBL/GenBank/DDBJ databases">
        <title>Genomic Encyclopedia of Type Strains, Phase I: the one thousand microbial genomes (KMG-I) project.</title>
        <authorList>
            <person name="Kyrpides N."/>
        </authorList>
    </citation>
    <scope>NUCLEOTIDE SEQUENCE [LARGE SCALE GENOMIC DNA]</scope>
    <source>
        <strain evidence="2 3">DSM 15611</strain>
    </source>
</reference>
<dbReference type="EMBL" id="QJJX01000058">
    <property type="protein sequence ID" value="PXX17250.1"/>
    <property type="molecule type" value="Genomic_DNA"/>
</dbReference>